<comment type="similarity">
    <text evidence="1">Belongs to the RecJ family.</text>
</comment>
<dbReference type="Proteomes" id="UP000051213">
    <property type="component" value="Unassembled WGS sequence"/>
</dbReference>
<organism evidence="9 10">
    <name type="scientific">SAR92 bacterium BACL26 MAG-121220-bin70</name>
    <dbReference type="NCBI Taxonomy" id="1655626"/>
    <lineage>
        <taxon>Bacteria</taxon>
        <taxon>Pseudomonadati</taxon>
        <taxon>Pseudomonadota</taxon>
        <taxon>Gammaproteobacteria</taxon>
        <taxon>Cellvibrionales</taxon>
        <taxon>Porticoccaceae</taxon>
        <taxon>SAR92 clade</taxon>
    </lineage>
</organism>
<dbReference type="SUPFAM" id="SSF64182">
    <property type="entry name" value="DHH phosphoesterases"/>
    <property type="match status" value="1"/>
</dbReference>
<evidence type="ECO:0000256" key="1">
    <source>
        <dbReference type="ARBA" id="ARBA00005915"/>
    </source>
</evidence>
<dbReference type="Pfam" id="PF02272">
    <property type="entry name" value="DHHA1"/>
    <property type="match status" value="1"/>
</dbReference>
<comment type="caution">
    <text evidence="9">The sequence shown here is derived from an EMBL/GenBank/DDBJ whole genome shotgun (WGS) entry which is preliminary data.</text>
</comment>
<dbReference type="Pfam" id="PF01368">
    <property type="entry name" value="DHH"/>
    <property type="match status" value="1"/>
</dbReference>
<evidence type="ECO:0000256" key="3">
    <source>
        <dbReference type="ARBA" id="ARBA00022722"/>
    </source>
</evidence>
<dbReference type="GO" id="GO:0003676">
    <property type="term" value="F:nucleic acid binding"/>
    <property type="evidence" value="ECO:0007669"/>
    <property type="project" value="InterPro"/>
</dbReference>
<dbReference type="InterPro" id="IPR004610">
    <property type="entry name" value="RecJ"/>
</dbReference>
<reference evidence="9 10" key="1">
    <citation type="submission" date="2015-10" db="EMBL/GenBank/DDBJ databases">
        <title>Metagenome-Assembled Genomes uncover a global brackish microbiome.</title>
        <authorList>
            <person name="Hugerth L.W."/>
            <person name="Larsson J."/>
            <person name="Alneberg J."/>
            <person name="Lindh M.V."/>
            <person name="Legrand C."/>
            <person name="Pinhassi J."/>
            <person name="Andersson A.F."/>
        </authorList>
    </citation>
    <scope>NUCLEOTIDE SEQUENCE [LARGE SCALE GENOMIC DNA]</scope>
    <source>
        <strain evidence="9">BACL26 MAG-121220-bin70</strain>
    </source>
</reference>
<dbReference type="GO" id="GO:0008409">
    <property type="term" value="F:5'-3' exonuclease activity"/>
    <property type="evidence" value="ECO:0007669"/>
    <property type="project" value="InterPro"/>
</dbReference>
<feature type="domain" description="RecJ OB" evidence="8">
    <location>
        <begin position="466"/>
        <end position="571"/>
    </location>
</feature>
<evidence type="ECO:0000313" key="9">
    <source>
        <dbReference type="EMBL" id="KRO95394.1"/>
    </source>
</evidence>
<proteinExistence type="inferred from homology"/>
<gene>
    <name evidence="9" type="ORF">ABS24_04380</name>
</gene>
<protein>
    <recommendedName>
        <fullName evidence="2">Single-stranded-DNA-specific exonuclease RecJ</fullName>
    </recommendedName>
</protein>
<dbReference type="PANTHER" id="PTHR30255">
    <property type="entry name" value="SINGLE-STRANDED-DNA-SPECIFIC EXONUCLEASE RECJ"/>
    <property type="match status" value="1"/>
</dbReference>
<dbReference type="NCBIfam" id="TIGR00644">
    <property type="entry name" value="recJ"/>
    <property type="match status" value="1"/>
</dbReference>
<name>A0A0R2UC89_9GAMM</name>
<dbReference type="Pfam" id="PF17768">
    <property type="entry name" value="RecJ_OB"/>
    <property type="match status" value="1"/>
</dbReference>
<evidence type="ECO:0000259" key="6">
    <source>
        <dbReference type="Pfam" id="PF01368"/>
    </source>
</evidence>
<evidence type="ECO:0000259" key="8">
    <source>
        <dbReference type="Pfam" id="PF17768"/>
    </source>
</evidence>
<dbReference type="InterPro" id="IPR003156">
    <property type="entry name" value="DHHA1_dom"/>
</dbReference>
<feature type="domain" description="DDH" evidence="6">
    <location>
        <begin position="70"/>
        <end position="230"/>
    </location>
</feature>
<evidence type="ECO:0000256" key="4">
    <source>
        <dbReference type="ARBA" id="ARBA00022801"/>
    </source>
</evidence>
<evidence type="ECO:0000256" key="5">
    <source>
        <dbReference type="ARBA" id="ARBA00022839"/>
    </source>
</evidence>
<evidence type="ECO:0000256" key="2">
    <source>
        <dbReference type="ARBA" id="ARBA00019841"/>
    </source>
</evidence>
<evidence type="ECO:0000259" key="7">
    <source>
        <dbReference type="Pfam" id="PF02272"/>
    </source>
</evidence>
<accession>A0A0R2UC89</accession>
<keyword evidence="4" id="KW-0378">Hydrolase</keyword>
<sequence length="576" mass="63871">MQIQSRSYDLNSCDFPEQIDPLLQRVYAARGAKNQLGLDRHLSSLPSPQLMLGMPAAVKRLIDALHDNEHIVIVGDFDADGATSSALMVLALTAMGFKKVRFLVPNRFDYGYGLTPEIVDLAAQNKPQLIITVDNGISSVEGVAHALTLGIEVIITDHHLPGRVLPNAVAIVNPNQPRCEFPTKNLAGVGVAFYLLSALRVELRHQNWFVEHNLIEPKMAAWLDLVALGTVADVVPLDQVNRVLVYQGLLRIRAGQSRPGIQALLRIAGKNPHRLASADLGFAIGPRLNAAGRLDDISLGIQCLLTDDHQLAMQTAQELDQLNKDRRSIEQSMQREAMVEMDKLSFGSDEVLPAVLCLFHPDWHQGVVGLLASRLKEKYHRPVVAFARGDEGILKGSSRSIPGLHIRDALDAVATRYPGLIDKFGGHAMAAGLSLSENKFEQFSEALQKYVEESLSEDDLAATLITDGSLESNQLTMHTAELLREAGPWGQQFSEPCFDGNFQLKQQRIVGENHLKLVLSHEAAPEMNIDAIYFNIDTDVWPNNQAQRVRCVYRLDINEYRGQEKLQFLIQYMEVI</sequence>
<dbReference type="Gene3D" id="3.10.310.30">
    <property type="match status" value="1"/>
</dbReference>
<dbReference type="EMBL" id="LICA01000090">
    <property type="protein sequence ID" value="KRO95394.1"/>
    <property type="molecule type" value="Genomic_DNA"/>
</dbReference>
<dbReference type="PANTHER" id="PTHR30255:SF2">
    <property type="entry name" value="SINGLE-STRANDED-DNA-SPECIFIC EXONUCLEASE RECJ"/>
    <property type="match status" value="1"/>
</dbReference>
<evidence type="ECO:0000313" key="10">
    <source>
        <dbReference type="Proteomes" id="UP000051213"/>
    </source>
</evidence>
<keyword evidence="3" id="KW-0540">Nuclease</keyword>
<dbReference type="AlphaFoldDB" id="A0A0R2UC89"/>
<dbReference type="InterPro" id="IPR001667">
    <property type="entry name" value="DDH_dom"/>
</dbReference>
<dbReference type="GO" id="GO:0006281">
    <property type="term" value="P:DNA repair"/>
    <property type="evidence" value="ECO:0007669"/>
    <property type="project" value="InterPro"/>
</dbReference>
<keyword evidence="5 9" id="KW-0269">Exonuclease</keyword>
<dbReference type="InterPro" id="IPR041122">
    <property type="entry name" value="RecJ_OB"/>
</dbReference>
<dbReference type="FunFam" id="3.90.1640.30:FF:000001">
    <property type="entry name" value="Single-stranded-DNA-specific exonuclease RecJ"/>
    <property type="match status" value="1"/>
</dbReference>
<dbReference type="InterPro" id="IPR051673">
    <property type="entry name" value="SSDNA_exonuclease_RecJ"/>
</dbReference>
<dbReference type="Gene3D" id="3.90.1640.30">
    <property type="match status" value="1"/>
</dbReference>
<dbReference type="InterPro" id="IPR038763">
    <property type="entry name" value="DHH_sf"/>
</dbReference>
<dbReference type="GO" id="GO:0006310">
    <property type="term" value="P:DNA recombination"/>
    <property type="evidence" value="ECO:0007669"/>
    <property type="project" value="InterPro"/>
</dbReference>
<feature type="domain" description="DHHA1" evidence="7">
    <location>
        <begin position="355"/>
        <end position="453"/>
    </location>
</feature>